<dbReference type="SUPFAM" id="SSF56935">
    <property type="entry name" value="Porins"/>
    <property type="match status" value="1"/>
</dbReference>
<dbReference type="InterPro" id="IPR000531">
    <property type="entry name" value="Beta-barrel_TonB"/>
</dbReference>
<dbReference type="PANTHER" id="PTHR47234">
    <property type="match status" value="1"/>
</dbReference>
<dbReference type="Gene3D" id="2.40.170.20">
    <property type="entry name" value="TonB-dependent receptor, beta-barrel domain"/>
    <property type="match status" value="1"/>
</dbReference>
<dbReference type="Proteomes" id="UP000245073">
    <property type="component" value="Unassembled WGS sequence"/>
</dbReference>
<comment type="subcellular location">
    <subcellularLocation>
        <location evidence="1">Cell outer membrane</location>
    </subcellularLocation>
</comment>
<feature type="compositionally biased region" description="Basic and acidic residues" evidence="4">
    <location>
        <begin position="349"/>
        <end position="361"/>
    </location>
</feature>
<dbReference type="GO" id="GO:0009279">
    <property type="term" value="C:cell outer membrane"/>
    <property type="evidence" value="ECO:0007669"/>
    <property type="project" value="UniProtKB-SubCell"/>
</dbReference>
<evidence type="ECO:0000313" key="7">
    <source>
        <dbReference type="EMBL" id="PVM92918.1"/>
    </source>
</evidence>
<feature type="signal peptide" evidence="5">
    <location>
        <begin position="1"/>
        <end position="23"/>
    </location>
</feature>
<evidence type="ECO:0000313" key="8">
    <source>
        <dbReference type="Proteomes" id="UP000245073"/>
    </source>
</evidence>
<comment type="caution">
    <text evidence="7">The sequence shown here is derived from an EMBL/GenBank/DDBJ whole genome shotgun (WGS) entry which is preliminary data.</text>
</comment>
<feature type="compositionally biased region" description="Polar residues" evidence="4">
    <location>
        <begin position="335"/>
        <end position="348"/>
    </location>
</feature>
<dbReference type="PANTHER" id="PTHR47234:SF2">
    <property type="entry name" value="TONB-DEPENDENT RECEPTOR"/>
    <property type="match status" value="1"/>
</dbReference>
<evidence type="ECO:0000256" key="5">
    <source>
        <dbReference type="SAM" id="SignalP"/>
    </source>
</evidence>
<dbReference type="Pfam" id="PF00593">
    <property type="entry name" value="TonB_dep_Rec_b-barrel"/>
    <property type="match status" value="1"/>
</dbReference>
<evidence type="ECO:0000256" key="1">
    <source>
        <dbReference type="ARBA" id="ARBA00004442"/>
    </source>
</evidence>
<sequence>MAPMSWLLILSALPAAVASDAPAGDQVVTRGASGGPAQAVVEGGAVQLDGVEVLARRGAARVAPETELGADEIDALDAYDIGEALDRIRKAYGLDEAPVVIVNGRRVLNPGDYMGFPPDALTRVEVLPQQAAGEYGAEPGKRVVNLVLQKNFQSRDGQAGANTPTAGGRVSMTSDVRRSAIANNDTTQFGLRAARDTSLRADERSDYLRAKPGSEGVTLRPATQSVGANLSMNRSLGDWAVSLGGNGRAQRDRTFSRVNGELVETRRQQQGLNVTTGVTGELAGWTVRAGLDGQMSRAEQEGLTNSVNRNRGVTLNLGGDRALLTLPAGPVRANVSGTASHSTSSNTREGVRTERTVESGELRGTLNAPLLRAMPGEEGFHLGDATLSLGGALRRQTGSDGGGGVNGSLSWSPRPLVRLNGSWSRSYETPSSAQLFEPDFYGAPIVVYDFRTGRSVEVLPLYGGNPGLRPQTSNTYSLNASAGPVTRWGLTGGINYQGSKTTDGIGALPTLTPAVEAAFPERFQRDADGVLTGIDQRPINLGSMETRNFSSNFTFSLPTKPGAKSPRDILSWRVSLNHSVQLKSLTVIREGFPVLDRLVGDGGGVSKQRLSASLDGRRGKWSLSTSVNWNEGYRIRRERGVDGADDLVMGDFTRVDLRLGYTFDPPASAQAAGARRRSGLRLGVDLENLLDARQQARRGDGLPAPGYGRDEQDPIGRQIRVSLRGRF</sequence>
<gene>
    <name evidence="7" type="ORF">DDF67_04335</name>
</gene>
<evidence type="ECO:0000256" key="4">
    <source>
        <dbReference type="SAM" id="MobiDB-lite"/>
    </source>
</evidence>
<dbReference type="InterPro" id="IPR036942">
    <property type="entry name" value="Beta-barrel_TonB_sf"/>
</dbReference>
<keyword evidence="7" id="KW-0675">Receptor</keyword>
<accession>A0A2T9KAB7</accession>
<feature type="chain" id="PRO_5015481504" evidence="5">
    <location>
        <begin position="24"/>
        <end position="727"/>
    </location>
</feature>
<dbReference type="AlphaFoldDB" id="A0A2T9KAB7"/>
<evidence type="ECO:0000259" key="6">
    <source>
        <dbReference type="Pfam" id="PF00593"/>
    </source>
</evidence>
<feature type="domain" description="TonB-dependent receptor-like beta-barrel" evidence="6">
    <location>
        <begin position="181"/>
        <end position="688"/>
    </location>
</feature>
<name>A0A2T9KAB7_9CAUL</name>
<feature type="region of interest" description="Disordered" evidence="4">
    <location>
        <begin position="203"/>
        <end position="222"/>
    </location>
</feature>
<organism evidence="7 8">
    <name type="scientific">Caulobacter endophyticus</name>
    <dbReference type="NCBI Taxonomy" id="2172652"/>
    <lineage>
        <taxon>Bacteria</taxon>
        <taxon>Pseudomonadati</taxon>
        <taxon>Pseudomonadota</taxon>
        <taxon>Alphaproteobacteria</taxon>
        <taxon>Caulobacterales</taxon>
        <taxon>Caulobacteraceae</taxon>
        <taxon>Caulobacter</taxon>
    </lineage>
</organism>
<evidence type="ECO:0000256" key="3">
    <source>
        <dbReference type="ARBA" id="ARBA00023237"/>
    </source>
</evidence>
<dbReference type="EMBL" id="QDKQ01000023">
    <property type="protein sequence ID" value="PVM92918.1"/>
    <property type="molecule type" value="Genomic_DNA"/>
</dbReference>
<evidence type="ECO:0000256" key="2">
    <source>
        <dbReference type="ARBA" id="ARBA00023136"/>
    </source>
</evidence>
<protein>
    <submittedName>
        <fullName evidence="7">TonB-dependent receptor</fullName>
    </submittedName>
</protein>
<keyword evidence="5" id="KW-0732">Signal</keyword>
<reference evidence="7 8" key="1">
    <citation type="submission" date="2018-04" db="EMBL/GenBank/DDBJ databases">
        <title>The genome sequence of Caulobacter sp. 744.</title>
        <authorList>
            <person name="Gao J."/>
            <person name="Sun J."/>
        </authorList>
    </citation>
    <scope>NUCLEOTIDE SEQUENCE [LARGE SCALE GENOMIC DNA]</scope>
    <source>
        <strain evidence="7 8">774</strain>
    </source>
</reference>
<keyword evidence="3" id="KW-0998">Cell outer membrane</keyword>
<feature type="region of interest" description="Disordered" evidence="4">
    <location>
        <begin position="333"/>
        <end position="364"/>
    </location>
</feature>
<keyword evidence="8" id="KW-1185">Reference proteome</keyword>
<keyword evidence="2" id="KW-0472">Membrane</keyword>
<proteinExistence type="predicted"/>
<feature type="region of interest" description="Disordered" evidence="4">
    <location>
        <begin position="695"/>
        <end position="715"/>
    </location>
</feature>